<gene>
    <name evidence="2" type="ORF">QYF61_000605</name>
</gene>
<dbReference type="Proteomes" id="UP001333110">
    <property type="component" value="Unassembled WGS sequence"/>
</dbReference>
<evidence type="ECO:0008006" key="4">
    <source>
        <dbReference type="Google" id="ProtNLM"/>
    </source>
</evidence>
<feature type="region of interest" description="Disordered" evidence="1">
    <location>
        <begin position="157"/>
        <end position="181"/>
    </location>
</feature>
<protein>
    <recommendedName>
        <fullName evidence="4">Reverse transcriptase domain-containing protein</fullName>
    </recommendedName>
</protein>
<name>A0AAN7MFY2_MYCAM</name>
<keyword evidence="3" id="KW-1185">Reference proteome</keyword>
<evidence type="ECO:0000313" key="2">
    <source>
        <dbReference type="EMBL" id="KAK4805470.1"/>
    </source>
</evidence>
<dbReference type="AlphaFoldDB" id="A0AAN7MFY2"/>
<proteinExistence type="predicted"/>
<organism evidence="2 3">
    <name type="scientific">Mycteria americana</name>
    <name type="common">Wood stork</name>
    <dbReference type="NCBI Taxonomy" id="33587"/>
    <lineage>
        <taxon>Eukaryota</taxon>
        <taxon>Metazoa</taxon>
        <taxon>Chordata</taxon>
        <taxon>Craniata</taxon>
        <taxon>Vertebrata</taxon>
        <taxon>Euteleostomi</taxon>
        <taxon>Archelosauria</taxon>
        <taxon>Archosauria</taxon>
        <taxon>Dinosauria</taxon>
        <taxon>Saurischia</taxon>
        <taxon>Theropoda</taxon>
        <taxon>Coelurosauria</taxon>
        <taxon>Aves</taxon>
        <taxon>Neognathae</taxon>
        <taxon>Neoaves</taxon>
        <taxon>Aequornithes</taxon>
        <taxon>Ciconiiformes</taxon>
        <taxon>Ciconiidae</taxon>
        <taxon>Mycteria</taxon>
    </lineage>
</organism>
<evidence type="ECO:0000313" key="3">
    <source>
        <dbReference type="Proteomes" id="UP001333110"/>
    </source>
</evidence>
<evidence type="ECO:0000256" key="1">
    <source>
        <dbReference type="SAM" id="MobiDB-lite"/>
    </source>
</evidence>
<reference evidence="2 3" key="1">
    <citation type="journal article" date="2023" name="J. Hered.">
        <title>Chromosome-level genome of the wood stork (Mycteria americana) provides insight into avian chromosome evolution.</title>
        <authorList>
            <person name="Flamio R. Jr."/>
            <person name="Ramstad K.M."/>
        </authorList>
    </citation>
    <scope>NUCLEOTIDE SEQUENCE [LARGE SCALE GENOMIC DNA]</scope>
    <source>
        <strain evidence="2">JAX WOST 10</strain>
    </source>
</reference>
<dbReference type="EMBL" id="JAUNZN010000086">
    <property type="protein sequence ID" value="KAK4805470.1"/>
    <property type="molecule type" value="Genomic_DNA"/>
</dbReference>
<sequence>MGNVIYLDFWKTSDLESDGVDGWTIWWMRNWVDGGIQRVVVNGSMSRWRPVTSGVPQGSILGPVLFHISINDMCHHHLFDTVLHNVLLSQLGGIGWMRNWVDGGIQKVVVNASMSGWRPVTSGVPQGSILGPVLFHISINHVHGGIEGTLSNWAGDPTLSGVVDTPEGREPSRGTWTGGPK</sequence>
<dbReference type="PANTHER" id="PTHR33332">
    <property type="entry name" value="REVERSE TRANSCRIPTASE DOMAIN-CONTAINING PROTEIN"/>
    <property type="match status" value="1"/>
</dbReference>
<accession>A0AAN7MFY2</accession>
<comment type="caution">
    <text evidence="2">The sequence shown here is derived from an EMBL/GenBank/DDBJ whole genome shotgun (WGS) entry which is preliminary data.</text>
</comment>